<proteinExistence type="predicted"/>
<accession>A0AAV6VIN9</accession>
<organism evidence="1 2">
    <name type="scientific">Oedothorax gibbosus</name>
    <dbReference type="NCBI Taxonomy" id="931172"/>
    <lineage>
        <taxon>Eukaryota</taxon>
        <taxon>Metazoa</taxon>
        <taxon>Ecdysozoa</taxon>
        <taxon>Arthropoda</taxon>
        <taxon>Chelicerata</taxon>
        <taxon>Arachnida</taxon>
        <taxon>Araneae</taxon>
        <taxon>Araneomorphae</taxon>
        <taxon>Entelegynae</taxon>
        <taxon>Araneoidea</taxon>
        <taxon>Linyphiidae</taxon>
        <taxon>Erigoninae</taxon>
        <taxon>Oedothorax</taxon>
    </lineage>
</organism>
<reference evidence="1 2" key="1">
    <citation type="journal article" date="2022" name="Nat. Ecol. Evol.">
        <title>A masculinizing supergene underlies an exaggerated male reproductive morph in a spider.</title>
        <authorList>
            <person name="Hendrickx F."/>
            <person name="De Corte Z."/>
            <person name="Sonet G."/>
            <person name="Van Belleghem S.M."/>
            <person name="Kostlbacher S."/>
            <person name="Vangestel C."/>
        </authorList>
    </citation>
    <scope>NUCLEOTIDE SEQUENCE [LARGE SCALE GENOMIC DNA]</scope>
    <source>
        <strain evidence="1">W744_W776</strain>
    </source>
</reference>
<dbReference type="AlphaFoldDB" id="A0AAV6VIN9"/>
<evidence type="ECO:0000313" key="1">
    <source>
        <dbReference type="EMBL" id="KAG8196003.1"/>
    </source>
</evidence>
<name>A0AAV6VIN9_9ARAC</name>
<comment type="caution">
    <text evidence="1">The sequence shown here is derived from an EMBL/GenBank/DDBJ whole genome shotgun (WGS) entry which is preliminary data.</text>
</comment>
<evidence type="ECO:0000313" key="2">
    <source>
        <dbReference type="Proteomes" id="UP000827092"/>
    </source>
</evidence>
<keyword evidence="2" id="KW-1185">Reference proteome</keyword>
<dbReference type="Proteomes" id="UP000827092">
    <property type="component" value="Unassembled WGS sequence"/>
</dbReference>
<protein>
    <submittedName>
        <fullName evidence="1">Uncharacterized protein</fullName>
    </submittedName>
</protein>
<sequence length="117" mass="14024">MYLLFRSIRITKNERNYSQDHQQLFVFSDCLYLLKRHICPRRLPCRSIPWKKVMKTDVVKVLYTEDDGYVGKFYKSLSNMKISTNREEDSASLRSWQQMTTSKKKNPETYKISLKAM</sequence>
<dbReference type="EMBL" id="JAFNEN010000075">
    <property type="protein sequence ID" value="KAG8196003.1"/>
    <property type="molecule type" value="Genomic_DNA"/>
</dbReference>
<gene>
    <name evidence="1" type="ORF">JTE90_028974</name>
</gene>